<dbReference type="AlphaFoldDB" id="A0A6G1FZC6"/>
<keyword evidence="1" id="KW-0472">Membrane</keyword>
<keyword evidence="3" id="KW-1185">Reference proteome</keyword>
<evidence type="ECO:0000313" key="3">
    <source>
        <dbReference type="Proteomes" id="UP000504638"/>
    </source>
</evidence>
<gene>
    <name evidence="2 4" type="ORF">P152DRAFT_459916</name>
</gene>
<proteinExistence type="predicted"/>
<reference evidence="4" key="3">
    <citation type="submission" date="2025-04" db="UniProtKB">
        <authorList>
            <consortium name="RefSeq"/>
        </authorList>
    </citation>
    <scope>IDENTIFICATION</scope>
    <source>
        <strain evidence="4">CBS 781.70</strain>
    </source>
</reference>
<dbReference type="EMBL" id="ML975163">
    <property type="protein sequence ID" value="KAF1811041.1"/>
    <property type="molecule type" value="Genomic_DNA"/>
</dbReference>
<evidence type="ECO:0000313" key="4">
    <source>
        <dbReference type="RefSeq" id="XP_033532672.1"/>
    </source>
</evidence>
<sequence>MGSHFCVDQFVCHYRVDFSNEATVAAYAIERIVIVFNFYLLMVIYSALISLSFYFWSIWSTWSCSALRHSTEELGLISMTAGDSNHRKAAYDVAISLYLTN</sequence>
<dbReference type="Proteomes" id="UP000504638">
    <property type="component" value="Unplaced"/>
</dbReference>
<reference evidence="2 4" key="1">
    <citation type="submission" date="2020-01" db="EMBL/GenBank/DDBJ databases">
        <authorList>
            <consortium name="DOE Joint Genome Institute"/>
            <person name="Haridas S."/>
            <person name="Albert R."/>
            <person name="Binder M."/>
            <person name="Bloem J."/>
            <person name="Labutti K."/>
            <person name="Salamov A."/>
            <person name="Andreopoulos B."/>
            <person name="Baker S.E."/>
            <person name="Barry K."/>
            <person name="Bills G."/>
            <person name="Bluhm B.H."/>
            <person name="Cannon C."/>
            <person name="Castanera R."/>
            <person name="Culley D.E."/>
            <person name="Daum C."/>
            <person name="Ezra D."/>
            <person name="Gonzalez J.B."/>
            <person name="Henrissat B."/>
            <person name="Kuo A."/>
            <person name="Liang C."/>
            <person name="Lipzen A."/>
            <person name="Lutzoni F."/>
            <person name="Magnuson J."/>
            <person name="Mondo S."/>
            <person name="Nolan M."/>
            <person name="Ohm R."/>
            <person name="Pangilinan J."/>
            <person name="Park H.-J."/>
            <person name="Ramirez L."/>
            <person name="Alfaro M."/>
            <person name="Sun H."/>
            <person name="Tritt A."/>
            <person name="Yoshinaga Y."/>
            <person name="Zwiers L.-H."/>
            <person name="Turgeon B.G."/>
            <person name="Goodwin S.B."/>
            <person name="Spatafora J.W."/>
            <person name="Crous P.W."/>
            <person name="Grigoriev I.V."/>
        </authorList>
    </citation>
    <scope>NUCLEOTIDE SEQUENCE</scope>
    <source>
        <strain evidence="2 4">CBS 781.70</strain>
    </source>
</reference>
<keyword evidence="1" id="KW-0812">Transmembrane</keyword>
<evidence type="ECO:0000256" key="1">
    <source>
        <dbReference type="SAM" id="Phobius"/>
    </source>
</evidence>
<dbReference type="RefSeq" id="XP_033532672.1">
    <property type="nucleotide sequence ID" value="XM_033679786.1"/>
</dbReference>
<organism evidence="2">
    <name type="scientific">Eremomyces bilateralis CBS 781.70</name>
    <dbReference type="NCBI Taxonomy" id="1392243"/>
    <lineage>
        <taxon>Eukaryota</taxon>
        <taxon>Fungi</taxon>
        <taxon>Dikarya</taxon>
        <taxon>Ascomycota</taxon>
        <taxon>Pezizomycotina</taxon>
        <taxon>Dothideomycetes</taxon>
        <taxon>Dothideomycetes incertae sedis</taxon>
        <taxon>Eremomycetales</taxon>
        <taxon>Eremomycetaceae</taxon>
        <taxon>Eremomyces</taxon>
    </lineage>
</organism>
<feature type="transmembrane region" description="Helical" evidence="1">
    <location>
        <begin position="38"/>
        <end position="59"/>
    </location>
</feature>
<reference evidence="4" key="2">
    <citation type="submission" date="2020-04" db="EMBL/GenBank/DDBJ databases">
        <authorList>
            <consortium name="NCBI Genome Project"/>
        </authorList>
    </citation>
    <scope>NUCLEOTIDE SEQUENCE</scope>
    <source>
        <strain evidence="4">CBS 781.70</strain>
    </source>
</reference>
<dbReference type="GeneID" id="54420356"/>
<evidence type="ECO:0000313" key="2">
    <source>
        <dbReference type="EMBL" id="KAF1811041.1"/>
    </source>
</evidence>
<keyword evidence="1" id="KW-1133">Transmembrane helix</keyword>
<protein>
    <submittedName>
        <fullName evidence="2 4">Uncharacterized protein</fullName>
    </submittedName>
</protein>
<accession>A0A6G1FZC6</accession>
<name>A0A6G1FZC6_9PEZI</name>